<accession>A0A433RR77</accession>
<keyword evidence="4 6" id="KW-0732">Signal</keyword>
<dbReference type="PROSITE" id="PS51257">
    <property type="entry name" value="PROKAR_LIPOPROTEIN"/>
    <property type="match status" value="1"/>
</dbReference>
<evidence type="ECO:0000256" key="2">
    <source>
        <dbReference type="ARBA" id="ARBA00008814"/>
    </source>
</evidence>
<gene>
    <name evidence="8" type="ORF">QI30_14405</name>
</gene>
<dbReference type="AlphaFoldDB" id="A0A433RR77"/>
<keyword evidence="3" id="KW-0813">Transport</keyword>
<name>A0A433RR77_9BACL</name>
<feature type="signal peptide" evidence="6">
    <location>
        <begin position="1"/>
        <end position="21"/>
    </location>
</feature>
<dbReference type="InterPro" id="IPR002491">
    <property type="entry name" value="ABC_transptr_periplasmic_BD"/>
</dbReference>
<evidence type="ECO:0000256" key="5">
    <source>
        <dbReference type="SAM" id="Coils"/>
    </source>
</evidence>
<comment type="similarity">
    <text evidence="2">Belongs to the bacterial solute-binding protein 8 family.</text>
</comment>
<evidence type="ECO:0000256" key="4">
    <source>
        <dbReference type="ARBA" id="ARBA00022729"/>
    </source>
</evidence>
<feature type="coiled-coil region" evidence="5">
    <location>
        <begin position="170"/>
        <end position="197"/>
    </location>
</feature>
<dbReference type="Pfam" id="PF01497">
    <property type="entry name" value="Peripla_BP_2"/>
    <property type="match status" value="1"/>
</dbReference>
<comment type="subcellular location">
    <subcellularLocation>
        <location evidence="1">Cell envelope</location>
    </subcellularLocation>
</comment>
<dbReference type="EMBL" id="JTFC01000036">
    <property type="protein sequence ID" value="RUS53693.1"/>
    <property type="molecule type" value="Genomic_DNA"/>
</dbReference>
<evidence type="ECO:0000259" key="7">
    <source>
        <dbReference type="PROSITE" id="PS50983"/>
    </source>
</evidence>
<dbReference type="PANTHER" id="PTHR30532">
    <property type="entry name" value="IRON III DICITRATE-BINDING PERIPLASMIC PROTEIN"/>
    <property type="match status" value="1"/>
</dbReference>
<dbReference type="Gene3D" id="3.40.50.1980">
    <property type="entry name" value="Nitrogenase molybdenum iron protein domain"/>
    <property type="match status" value="2"/>
</dbReference>
<evidence type="ECO:0000313" key="9">
    <source>
        <dbReference type="Proteomes" id="UP000288623"/>
    </source>
</evidence>
<protein>
    <submittedName>
        <fullName evidence="8">ABC transporter substrate-binding protein</fullName>
    </submittedName>
</protein>
<feature type="chain" id="PRO_5039370956" evidence="6">
    <location>
        <begin position="22"/>
        <end position="322"/>
    </location>
</feature>
<keyword evidence="9" id="KW-1185">Reference proteome</keyword>
<reference evidence="8 9" key="1">
    <citation type="submission" date="2014-11" db="EMBL/GenBank/DDBJ databases">
        <title>Genome sequence and analysis of novel Kurthia sp.</title>
        <authorList>
            <person name="Lawson J.N."/>
            <person name="Gonzalez J.E."/>
            <person name="Rinauldi L."/>
            <person name="Xuan Z."/>
            <person name="Firman A."/>
            <person name="Shaddox L."/>
            <person name="Trudeau A."/>
            <person name="Shah S."/>
            <person name="Reiman D."/>
        </authorList>
    </citation>
    <scope>NUCLEOTIDE SEQUENCE [LARGE SCALE GENOMIC DNA]</scope>
    <source>
        <strain evidence="8 9">3B1D</strain>
    </source>
</reference>
<sequence>MAFKMKKFGFACAGALALVLAGCGNDSNSSSDNKEKTEQTDQATKTRTLTDAMGHEVKVPEQPKRVIATYLEDNLVALGITPVAQWSVTNGVQDYLQEELKDIPTISYDLPLEAVQSFKPDLIVMDSASMVEGDKYDQYNKIAPTYVIGKEVNNDWRDELTKMGEVFGKEAEAKQVLADYEDKATEAKKEIKDKAGDISTAAVWVTGGKFFIVSDNLSSGDVMYNDLGLKVPAVVKEISEKATGNWSEISLEKLVTMDADHLFLIESDDDASKKALSDKLWNTIPAVKSGNLHKLGTESPWLYTGAIANTKIVEEITDALAK</sequence>
<dbReference type="Proteomes" id="UP000288623">
    <property type="component" value="Unassembled WGS sequence"/>
</dbReference>
<evidence type="ECO:0000256" key="6">
    <source>
        <dbReference type="SAM" id="SignalP"/>
    </source>
</evidence>
<evidence type="ECO:0000313" key="8">
    <source>
        <dbReference type="EMBL" id="RUS53693.1"/>
    </source>
</evidence>
<dbReference type="GO" id="GO:0030288">
    <property type="term" value="C:outer membrane-bounded periplasmic space"/>
    <property type="evidence" value="ECO:0007669"/>
    <property type="project" value="TreeGrafter"/>
</dbReference>
<dbReference type="SUPFAM" id="SSF53807">
    <property type="entry name" value="Helical backbone' metal receptor"/>
    <property type="match status" value="1"/>
</dbReference>
<dbReference type="RefSeq" id="WP_126991313.1">
    <property type="nucleotide sequence ID" value="NZ_JTFC01000036.1"/>
</dbReference>
<proteinExistence type="inferred from homology"/>
<feature type="domain" description="Fe/B12 periplasmic-binding" evidence="7">
    <location>
        <begin position="63"/>
        <end position="322"/>
    </location>
</feature>
<keyword evidence="5" id="KW-0175">Coiled coil</keyword>
<comment type="caution">
    <text evidence="8">The sequence shown here is derived from an EMBL/GenBank/DDBJ whole genome shotgun (WGS) entry which is preliminary data.</text>
</comment>
<evidence type="ECO:0000256" key="3">
    <source>
        <dbReference type="ARBA" id="ARBA00022448"/>
    </source>
</evidence>
<dbReference type="OrthoDB" id="9793175at2"/>
<dbReference type="PROSITE" id="PS50983">
    <property type="entry name" value="FE_B12_PBP"/>
    <property type="match status" value="1"/>
</dbReference>
<dbReference type="GO" id="GO:1901678">
    <property type="term" value="P:iron coordination entity transport"/>
    <property type="evidence" value="ECO:0007669"/>
    <property type="project" value="UniProtKB-ARBA"/>
</dbReference>
<evidence type="ECO:0000256" key="1">
    <source>
        <dbReference type="ARBA" id="ARBA00004196"/>
    </source>
</evidence>
<dbReference type="InterPro" id="IPR051313">
    <property type="entry name" value="Bact_iron-sidero_bind"/>
</dbReference>
<dbReference type="PANTHER" id="PTHR30532:SF29">
    <property type="entry name" value="FE(3+) DICITRATE-BINDING PERIPLASMIC PROTEIN"/>
    <property type="match status" value="1"/>
</dbReference>
<organism evidence="8 9">
    <name type="scientific">Candidatus Kurthia intestinigallinarum</name>
    <dbReference type="NCBI Taxonomy" id="1562256"/>
    <lineage>
        <taxon>Bacteria</taxon>
        <taxon>Bacillati</taxon>
        <taxon>Bacillota</taxon>
        <taxon>Bacilli</taxon>
        <taxon>Bacillales</taxon>
        <taxon>Caryophanaceae</taxon>
        <taxon>Kurthia</taxon>
    </lineage>
</organism>